<dbReference type="GO" id="GO:0022625">
    <property type="term" value="C:cytosolic large ribosomal subunit"/>
    <property type="evidence" value="ECO:0007669"/>
    <property type="project" value="TreeGrafter"/>
</dbReference>
<keyword evidence="3" id="KW-0687">Ribonucleoprotein</keyword>
<keyword evidence="7" id="KW-1185">Reference proteome</keyword>
<dbReference type="GO" id="GO:0006412">
    <property type="term" value="P:translation"/>
    <property type="evidence" value="ECO:0007669"/>
    <property type="project" value="InterPro"/>
</dbReference>
<comment type="similarity">
    <text evidence="1">Belongs to the bacterial ribosomal protein bL12 family.</text>
</comment>
<dbReference type="InterPro" id="IPR008932">
    <property type="entry name" value="Ribosomal_bL12_oligo"/>
</dbReference>
<evidence type="ECO:0000313" key="7">
    <source>
        <dbReference type="Proteomes" id="UP000078200"/>
    </source>
</evidence>
<dbReference type="Gene3D" id="3.30.1390.10">
    <property type="match status" value="1"/>
</dbReference>
<dbReference type="SUPFAM" id="SSF54736">
    <property type="entry name" value="ClpS-like"/>
    <property type="match status" value="1"/>
</dbReference>
<dbReference type="PANTHER" id="PTHR45987:SF4">
    <property type="entry name" value="LARGE RIBOSOMAL SUBUNIT PROTEIN BL12M"/>
    <property type="match status" value="1"/>
</dbReference>
<dbReference type="AlphaFoldDB" id="A0A1A9UKJ0"/>
<dbReference type="FunFam" id="3.30.1390.10:FF:000001">
    <property type="entry name" value="50S ribosomal protein L7/L12"/>
    <property type="match status" value="1"/>
</dbReference>
<dbReference type="VEuPathDB" id="VectorBase:GAUT007581"/>
<dbReference type="NCBIfam" id="TIGR00855">
    <property type="entry name" value="L12"/>
    <property type="match status" value="1"/>
</dbReference>
<dbReference type="InterPro" id="IPR036235">
    <property type="entry name" value="Ribosomal_bL12_oligo_N_sf"/>
</dbReference>
<keyword evidence="2" id="KW-0689">Ribosomal protein</keyword>
<evidence type="ECO:0000313" key="6">
    <source>
        <dbReference type="EnsemblMetazoa" id="GAUT007581-PA"/>
    </source>
</evidence>
<dbReference type="CDD" id="cd00387">
    <property type="entry name" value="Ribosomal_L7_L12"/>
    <property type="match status" value="1"/>
</dbReference>
<dbReference type="InterPro" id="IPR000206">
    <property type="entry name" value="Ribosomal_bL12"/>
</dbReference>
<evidence type="ECO:0008006" key="8">
    <source>
        <dbReference type="Google" id="ProtNLM"/>
    </source>
</evidence>
<dbReference type="PANTHER" id="PTHR45987">
    <property type="entry name" value="39S RIBOSOMAL PROTEIN L12"/>
    <property type="match status" value="1"/>
</dbReference>
<dbReference type="Pfam" id="PF16320">
    <property type="entry name" value="Ribosomal_L12_N"/>
    <property type="match status" value="1"/>
</dbReference>
<evidence type="ECO:0000259" key="5">
    <source>
        <dbReference type="Pfam" id="PF16320"/>
    </source>
</evidence>
<dbReference type="InterPro" id="IPR014719">
    <property type="entry name" value="Ribosomal_bL12_C/ClpS-like"/>
</dbReference>
<dbReference type="InterPro" id="IPR013823">
    <property type="entry name" value="Ribosomal_bL12_C"/>
</dbReference>
<feature type="domain" description="Large ribosomal subunit protein bL12 C-terminal" evidence="4">
    <location>
        <begin position="56"/>
        <end position="122"/>
    </location>
</feature>
<evidence type="ECO:0000256" key="3">
    <source>
        <dbReference type="ARBA" id="ARBA00023274"/>
    </source>
</evidence>
<evidence type="ECO:0000256" key="1">
    <source>
        <dbReference type="ARBA" id="ARBA00007197"/>
    </source>
</evidence>
<reference evidence="6" key="1">
    <citation type="submission" date="2020-05" db="UniProtKB">
        <authorList>
            <consortium name="EnsemblMetazoa"/>
        </authorList>
    </citation>
    <scope>IDENTIFICATION</scope>
    <source>
        <strain evidence="6">TTRI</strain>
    </source>
</reference>
<sequence length="123" mass="13256">MSITKQQILDAVSEMSVLEISELVSMMEKKFGVSSLASSMSSESNVSGKSEEKSEFDVLLHEIGKNKISVIKVVRSSLSLGLKEAKDLVESTLPVVLKSGLNKDEAESLKKSIELSGAKVVLQ</sequence>
<protein>
    <recommendedName>
        <fullName evidence="8">39S ribosomal protein L12, mitochondrial</fullName>
    </recommendedName>
</protein>
<dbReference type="Proteomes" id="UP000078200">
    <property type="component" value="Unassembled WGS sequence"/>
</dbReference>
<name>A0A1A9UKJ0_GLOAU</name>
<dbReference type="SUPFAM" id="SSF48300">
    <property type="entry name" value="Ribosomal protein L7/12, oligomerisation (N-terminal) domain"/>
    <property type="match status" value="1"/>
</dbReference>
<dbReference type="STRING" id="7395.A0A1A9UKJ0"/>
<evidence type="ECO:0000256" key="2">
    <source>
        <dbReference type="ARBA" id="ARBA00022980"/>
    </source>
</evidence>
<evidence type="ECO:0000259" key="4">
    <source>
        <dbReference type="Pfam" id="PF00542"/>
    </source>
</evidence>
<organism evidence="6 7">
    <name type="scientific">Glossina austeni</name>
    <name type="common">Savannah tsetse fly</name>
    <dbReference type="NCBI Taxonomy" id="7395"/>
    <lineage>
        <taxon>Eukaryota</taxon>
        <taxon>Metazoa</taxon>
        <taxon>Ecdysozoa</taxon>
        <taxon>Arthropoda</taxon>
        <taxon>Hexapoda</taxon>
        <taxon>Insecta</taxon>
        <taxon>Pterygota</taxon>
        <taxon>Neoptera</taxon>
        <taxon>Endopterygota</taxon>
        <taxon>Diptera</taxon>
        <taxon>Brachycera</taxon>
        <taxon>Muscomorpha</taxon>
        <taxon>Hippoboscoidea</taxon>
        <taxon>Glossinidae</taxon>
        <taxon>Glossina</taxon>
    </lineage>
</organism>
<feature type="domain" description="Large ribosomal subunit protein bL12 oligomerization" evidence="5">
    <location>
        <begin position="4"/>
        <end position="37"/>
    </location>
</feature>
<dbReference type="GO" id="GO:0003735">
    <property type="term" value="F:structural constituent of ribosome"/>
    <property type="evidence" value="ECO:0007669"/>
    <property type="project" value="InterPro"/>
</dbReference>
<dbReference type="Gene3D" id="1.20.5.710">
    <property type="entry name" value="Single helix bin"/>
    <property type="match status" value="1"/>
</dbReference>
<dbReference type="HAMAP" id="MF_00368">
    <property type="entry name" value="Ribosomal_bL12"/>
    <property type="match status" value="1"/>
</dbReference>
<dbReference type="GO" id="GO:0003729">
    <property type="term" value="F:mRNA binding"/>
    <property type="evidence" value="ECO:0007669"/>
    <property type="project" value="TreeGrafter"/>
</dbReference>
<accession>A0A1A9UKJ0</accession>
<dbReference type="EnsemblMetazoa" id="GAUT007581-RA">
    <property type="protein sequence ID" value="GAUT007581-PA"/>
    <property type="gene ID" value="GAUT007581"/>
</dbReference>
<dbReference type="Pfam" id="PF00542">
    <property type="entry name" value="Ribosomal_L12"/>
    <property type="match status" value="1"/>
</dbReference>
<proteinExistence type="inferred from homology"/>